<dbReference type="Proteomes" id="UP000007755">
    <property type="component" value="Unassembled WGS sequence"/>
</dbReference>
<sequence>MRERGEGDTPEEEGHWDARNESLLVPRRNEALGRPDRHGTKARRVPTKPASQPACLGDGHFDDDDDDGDDDDDDDSGDDDVKKEEEGGGESKGGKSDGSTEMSAKAWRKSRRRLHTTGVFERKRDVNPPLKAIVPFLGPESNLKCGCGDFLIGIQV</sequence>
<keyword evidence="3" id="KW-1185">Reference proteome</keyword>
<feature type="compositionally biased region" description="Basic residues" evidence="1">
    <location>
        <begin position="106"/>
        <end position="115"/>
    </location>
</feature>
<evidence type="ECO:0000313" key="3">
    <source>
        <dbReference type="Proteomes" id="UP000007755"/>
    </source>
</evidence>
<accession>F4WWG5</accession>
<evidence type="ECO:0000313" key="2">
    <source>
        <dbReference type="EMBL" id="EGI61507.1"/>
    </source>
</evidence>
<dbReference type="EMBL" id="GL888406">
    <property type="protein sequence ID" value="EGI61507.1"/>
    <property type="molecule type" value="Genomic_DNA"/>
</dbReference>
<feature type="region of interest" description="Disordered" evidence="1">
    <location>
        <begin position="1"/>
        <end position="116"/>
    </location>
</feature>
<reference evidence="2" key="1">
    <citation type="submission" date="2011-02" db="EMBL/GenBank/DDBJ databases">
        <title>The genome of the leaf-cutting ant Acromyrmex echinatior suggests key adaptations to social evolution and fungus farming.</title>
        <authorList>
            <person name="Nygaard S."/>
            <person name="Zhang G."/>
        </authorList>
    </citation>
    <scope>NUCLEOTIDE SEQUENCE</scope>
</reference>
<dbReference type="InParanoid" id="F4WWG5"/>
<feature type="compositionally biased region" description="Acidic residues" evidence="1">
    <location>
        <begin position="61"/>
        <end position="78"/>
    </location>
</feature>
<organism evidence="3">
    <name type="scientific">Acromyrmex echinatior</name>
    <name type="common">Panamanian leafcutter ant</name>
    <name type="synonym">Acromyrmex octospinosus echinatior</name>
    <dbReference type="NCBI Taxonomy" id="103372"/>
    <lineage>
        <taxon>Eukaryota</taxon>
        <taxon>Metazoa</taxon>
        <taxon>Ecdysozoa</taxon>
        <taxon>Arthropoda</taxon>
        <taxon>Hexapoda</taxon>
        <taxon>Insecta</taxon>
        <taxon>Pterygota</taxon>
        <taxon>Neoptera</taxon>
        <taxon>Endopterygota</taxon>
        <taxon>Hymenoptera</taxon>
        <taxon>Apocrita</taxon>
        <taxon>Aculeata</taxon>
        <taxon>Formicoidea</taxon>
        <taxon>Formicidae</taxon>
        <taxon>Myrmicinae</taxon>
        <taxon>Acromyrmex</taxon>
    </lineage>
</organism>
<dbReference type="AlphaFoldDB" id="F4WWG5"/>
<name>F4WWG5_ACREC</name>
<proteinExistence type="predicted"/>
<evidence type="ECO:0000256" key="1">
    <source>
        <dbReference type="SAM" id="MobiDB-lite"/>
    </source>
</evidence>
<dbReference type="OrthoDB" id="10373579at2759"/>
<feature type="compositionally biased region" description="Basic and acidic residues" evidence="1">
    <location>
        <begin position="1"/>
        <end position="20"/>
    </location>
</feature>
<feature type="compositionally biased region" description="Basic and acidic residues" evidence="1">
    <location>
        <begin position="27"/>
        <end position="39"/>
    </location>
</feature>
<protein>
    <submittedName>
        <fullName evidence="2">Uncharacterized protein</fullName>
    </submittedName>
</protein>
<gene>
    <name evidence="2" type="ORF">G5I_10282</name>
</gene>